<dbReference type="AlphaFoldDB" id="A0A9J6P1A4"/>
<comment type="caution">
    <text evidence="3">The sequence shown here is derived from an EMBL/GenBank/DDBJ whole genome shotgun (WGS) entry which is preliminary data.</text>
</comment>
<accession>A0A9J6P1A4</accession>
<gene>
    <name evidence="3" type="ORF">KDK92_11975</name>
</gene>
<sequence>MRKLKVKSVLLLMLIYICLFSVCQAYALEERKIYVGDIINIKISSSVYTEEDIREKFKDFEIVHLKKEEDAYLIGLRTFETGKKSVKLGDKEIEVVVYSTLEGKEDRGLIDGDSSYEKVGINMIYGFFLYTTLAVFLFALTFYIIRLIRGKNETEFTPCERFWNSLKKANLQNEESLAFMKGIFKRYMEEVYSCSIKGKTSCEIVREIKEVEGLQEHMQQIKKWFKKCDHYTFSPIISTVEEKQKLFNELEELVQNMEEIKEGEGI</sequence>
<keyword evidence="1" id="KW-0175">Coiled coil</keyword>
<evidence type="ECO:0000313" key="3">
    <source>
        <dbReference type="EMBL" id="MCM1990439.1"/>
    </source>
</evidence>
<protein>
    <recommendedName>
        <fullName evidence="5">DUF4129 domain-containing protein</fullName>
    </recommendedName>
</protein>
<dbReference type="EMBL" id="JAGSOJ010000002">
    <property type="protein sequence ID" value="MCM1990439.1"/>
    <property type="molecule type" value="Genomic_DNA"/>
</dbReference>
<keyword evidence="2" id="KW-0812">Transmembrane</keyword>
<keyword evidence="2" id="KW-0472">Membrane</keyword>
<name>A0A9J6P1A4_9CLOT</name>
<reference evidence="3" key="1">
    <citation type="journal article" date="2021" name="mSystems">
        <title>Bacteria and Archaea Synergistically Convert Glycine Betaine to Biogenic Methane in the Formosa Cold Seep of the South China Sea.</title>
        <authorList>
            <person name="Li L."/>
            <person name="Zhang W."/>
            <person name="Zhang S."/>
            <person name="Song L."/>
            <person name="Sun Q."/>
            <person name="Zhang H."/>
            <person name="Xiang H."/>
            <person name="Dong X."/>
        </authorList>
    </citation>
    <scope>NUCLEOTIDE SEQUENCE</scope>
    <source>
        <strain evidence="3">ZWT</strain>
    </source>
</reference>
<evidence type="ECO:0000256" key="1">
    <source>
        <dbReference type="SAM" id="Coils"/>
    </source>
</evidence>
<keyword evidence="2" id="KW-1133">Transmembrane helix</keyword>
<evidence type="ECO:0000256" key="2">
    <source>
        <dbReference type="SAM" id="Phobius"/>
    </source>
</evidence>
<keyword evidence="4" id="KW-1185">Reference proteome</keyword>
<evidence type="ECO:0000313" key="4">
    <source>
        <dbReference type="Proteomes" id="UP001056429"/>
    </source>
</evidence>
<proteinExistence type="predicted"/>
<dbReference type="Proteomes" id="UP001056429">
    <property type="component" value="Unassembled WGS sequence"/>
</dbReference>
<reference evidence="3" key="2">
    <citation type="submission" date="2021-04" db="EMBL/GenBank/DDBJ databases">
        <authorList>
            <person name="Dong X."/>
        </authorList>
    </citation>
    <scope>NUCLEOTIDE SEQUENCE</scope>
    <source>
        <strain evidence="3">ZWT</strain>
    </source>
</reference>
<feature type="coiled-coil region" evidence="1">
    <location>
        <begin position="236"/>
        <end position="263"/>
    </location>
</feature>
<evidence type="ECO:0008006" key="5">
    <source>
        <dbReference type="Google" id="ProtNLM"/>
    </source>
</evidence>
<feature type="transmembrane region" description="Helical" evidence="2">
    <location>
        <begin position="123"/>
        <end position="145"/>
    </location>
</feature>
<dbReference type="RefSeq" id="WP_250859474.1">
    <property type="nucleotide sequence ID" value="NZ_JAGSOJ010000002.1"/>
</dbReference>
<organism evidence="3 4">
    <name type="scientific">Oceanirhabdus seepicola</name>
    <dbReference type="NCBI Taxonomy" id="2828781"/>
    <lineage>
        <taxon>Bacteria</taxon>
        <taxon>Bacillati</taxon>
        <taxon>Bacillota</taxon>
        <taxon>Clostridia</taxon>
        <taxon>Eubacteriales</taxon>
        <taxon>Clostridiaceae</taxon>
        <taxon>Oceanirhabdus</taxon>
    </lineage>
</organism>